<proteinExistence type="predicted"/>
<evidence type="ECO:0000313" key="3">
    <source>
        <dbReference type="Proteomes" id="UP001500449"/>
    </source>
</evidence>
<comment type="caution">
    <text evidence="2">The sequence shown here is derived from an EMBL/GenBank/DDBJ whole genome shotgun (WGS) entry which is preliminary data.</text>
</comment>
<gene>
    <name evidence="2" type="ORF">GCM10009836_06410</name>
</gene>
<dbReference type="InterPro" id="IPR046348">
    <property type="entry name" value="SIS_dom_sf"/>
</dbReference>
<keyword evidence="2" id="KW-0413">Isomerase</keyword>
<feature type="compositionally biased region" description="Basic and acidic residues" evidence="1">
    <location>
        <begin position="58"/>
        <end position="85"/>
    </location>
</feature>
<name>A0ABN2ML54_9PSEU</name>
<keyword evidence="3" id="KW-1185">Reference proteome</keyword>
<evidence type="ECO:0000256" key="1">
    <source>
        <dbReference type="SAM" id="MobiDB-lite"/>
    </source>
</evidence>
<dbReference type="RefSeq" id="WP_344412150.1">
    <property type="nucleotide sequence ID" value="NZ_BAAAQK010000003.1"/>
</dbReference>
<protein>
    <submittedName>
        <fullName evidence="2">Glucose-6-phosphate isomerase</fullName>
    </submittedName>
</protein>
<dbReference type="GO" id="GO:0016853">
    <property type="term" value="F:isomerase activity"/>
    <property type="evidence" value="ECO:0007669"/>
    <property type="project" value="UniProtKB-KW"/>
</dbReference>
<sequence>MTSRPAVGLPVVELGGGAVSTPLLPEVWRVAGLLADDSVASRIAEADPSVWGPAPRAPEPRPEADTDPRAGSAEDPRAGSAEDPRVGSASAEDGLGWAALPRTSRPLIGQVDALREAFRVAGAARVLLVGDARWTLGARVLASVAVPAGSGASPRSLLTVVDSPDPGAVSHALATDLDGIVLVVADPFGDTEWVAAVHELLAEALAAEIGPERAHARTVVLTEAGSRLDERARATGSVVITTERDVPGVFSVLGAPGIVPAGLAGAPVGTVLDEAREVVELLAADDAANPALELAGALVATADGPVRIVPPLDRPELAEWVAALVGAAGGRPVLVDPTDDTGLPFGPVFAPATAEEPTEDTPTAAPEPGTDADAVRTGGSTGAELLLWQIAAAAAARLLDADAFAPDAPASPVRAPSPDPGPVLREIGTDGIVTTHAGDWFSGAADEALQALVRAVPEDGHLAVWGWLDPADDASVAVLRAELARRTGLPVTFGWGPRDRAVLAPFRRDTPRPGAVLLLTGDAPDDLAPDPGPALASLALREAGVVAADIATRGVPVLRLHLHDRVAGLVVLARAVQALQLPQTP</sequence>
<dbReference type="Proteomes" id="UP001500449">
    <property type="component" value="Unassembled WGS sequence"/>
</dbReference>
<feature type="region of interest" description="Disordered" evidence="1">
    <location>
        <begin position="351"/>
        <end position="370"/>
    </location>
</feature>
<feature type="region of interest" description="Disordered" evidence="1">
    <location>
        <begin position="44"/>
        <end position="93"/>
    </location>
</feature>
<dbReference type="Gene3D" id="3.40.50.10490">
    <property type="entry name" value="Glucose-6-phosphate isomerase like protein, domain 1"/>
    <property type="match status" value="1"/>
</dbReference>
<dbReference type="EMBL" id="BAAAQK010000003">
    <property type="protein sequence ID" value="GAA1831187.1"/>
    <property type="molecule type" value="Genomic_DNA"/>
</dbReference>
<dbReference type="SUPFAM" id="SSF53697">
    <property type="entry name" value="SIS domain"/>
    <property type="match status" value="1"/>
</dbReference>
<organism evidence="2 3">
    <name type="scientific">Pseudonocardia ailaonensis</name>
    <dbReference type="NCBI Taxonomy" id="367279"/>
    <lineage>
        <taxon>Bacteria</taxon>
        <taxon>Bacillati</taxon>
        <taxon>Actinomycetota</taxon>
        <taxon>Actinomycetes</taxon>
        <taxon>Pseudonocardiales</taxon>
        <taxon>Pseudonocardiaceae</taxon>
        <taxon>Pseudonocardia</taxon>
    </lineage>
</organism>
<accession>A0ABN2ML54</accession>
<reference evidence="2 3" key="1">
    <citation type="journal article" date="2019" name="Int. J. Syst. Evol. Microbiol.">
        <title>The Global Catalogue of Microorganisms (GCM) 10K type strain sequencing project: providing services to taxonomists for standard genome sequencing and annotation.</title>
        <authorList>
            <consortium name="The Broad Institute Genomics Platform"/>
            <consortium name="The Broad Institute Genome Sequencing Center for Infectious Disease"/>
            <person name="Wu L."/>
            <person name="Ma J."/>
        </authorList>
    </citation>
    <scope>NUCLEOTIDE SEQUENCE [LARGE SCALE GENOMIC DNA]</scope>
    <source>
        <strain evidence="2 3">JCM 16009</strain>
    </source>
</reference>
<evidence type="ECO:0000313" key="2">
    <source>
        <dbReference type="EMBL" id="GAA1831187.1"/>
    </source>
</evidence>